<dbReference type="RefSeq" id="WP_267654098.1">
    <property type="nucleotide sequence ID" value="NZ_JAOVZR010000001.1"/>
</dbReference>
<dbReference type="PANTHER" id="PTHR33055">
    <property type="entry name" value="TRANSPOSASE FOR INSERTION SEQUENCE ELEMENT IS1111A"/>
    <property type="match status" value="1"/>
</dbReference>
<protein>
    <submittedName>
        <fullName evidence="3">IS110 family transposase</fullName>
    </submittedName>
</protein>
<dbReference type="Pfam" id="PF01548">
    <property type="entry name" value="DEDD_Tnp_IS110"/>
    <property type="match status" value="1"/>
</dbReference>
<feature type="domain" description="Transposase IS110-like N-terminal" evidence="1">
    <location>
        <begin position="29"/>
        <end position="174"/>
    </location>
</feature>
<evidence type="ECO:0000313" key="3">
    <source>
        <dbReference type="EMBL" id="MCY0148540.1"/>
    </source>
</evidence>
<evidence type="ECO:0000259" key="1">
    <source>
        <dbReference type="Pfam" id="PF01548"/>
    </source>
</evidence>
<reference evidence="3" key="1">
    <citation type="submission" date="2022-10" db="EMBL/GenBank/DDBJ databases">
        <title>Hoeflea sp. G2-23, isolated from marine algae.</title>
        <authorList>
            <person name="Kristyanto S."/>
            <person name="Kim J.M."/>
            <person name="Jeon C.O."/>
        </authorList>
    </citation>
    <scope>NUCLEOTIDE SEQUENCE</scope>
    <source>
        <strain evidence="3">G2-23</strain>
    </source>
</reference>
<dbReference type="PANTHER" id="PTHR33055:SF3">
    <property type="entry name" value="PUTATIVE TRANSPOSASE FOR IS117-RELATED"/>
    <property type="match status" value="1"/>
</dbReference>
<comment type="caution">
    <text evidence="3">The sequence shown here is derived from an EMBL/GenBank/DDBJ whole genome shotgun (WGS) entry which is preliminary data.</text>
</comment>
<dbReference type="NCBIfam" id="NF033542">
    <property type="entry name" value="transpos_IS110"/>
    <property type="match status" value="1"/>
</dbReference>
<dbReference type="InterPro" id="IPR002525">
    <property type="entry name" value="Transp_IS110-like_N"/>
</dbReference>
<organism evidence="3 4">
    <name type="scientific">Hoeflea algicola</name>
    <dbReference type="NCBI Taxonomy" id="2983763"/>
    <lineage>
        <taxon>Bacteria</taxon>
        <taxon>Pseudomonadati</taxon>
        <taxon>Pseudomonadota</taxon>
        <taxon>Alphaproteobacteria</taxon>
        <taxon>Hyphomicrobiales</taxon>
        <taxon>Rhizobiaceae</taxon>
        <taxon>Hoeflea</taxon>
    </lineage>
</organism>
<gene>
    <name evidence="3" type="ORF">OEG84_12650</name>
</gene>
<evidence type="ECO:0000259" key="2">
    <source>
        <dbReference type="Pfam" id="PF02371"/>
    </source>
</evidence>
<sequence length="368" mass="40789">MGCLCSGVELPIRSQDICEQGRKMMEYFAGLDVSLRSCALCIVDGKGKVMLERELPCEVEDIAACLTALPYSIDRIGFEAGTMSQHLFFGLTGAGFDTVCMEARQVNAALSAMRNKTDRNDARGIAQVLRTGWFSPVHMKSREAHGVRALLSTRKALLKKTMDLANEVRGLLRIFGIRLPKTVKHGSFDGIVRPLIELDEVLIHALVPLLDARLAWYQSFLELDRRVKCAATKDKVCMRMMTVPGVGPIAALTFKSAVDDPSRFRRSRTVAAHFGLTPRRYQSGEADNPGRISKAGDRDVRATLYAAANALLMRTIAGSQIKTWGMRRIRTKGRRRAVVAVARKLAVVLHRIWTDGTEFRPVKVEGMA</sequence>
<keyword evidence="4" id="KW-1185">Reference proteome</keyword>
<dbReference type="InterPro" id="IPR047650">
    <property type="entry name" value="Transpos_IS110"/>
</dbReference>
<dbReference type="Proteomes" id="UP001073227">
    <property type="component" value="Unassembled WGS sequence"/>
</dbReference>
<dbReference type="Pfam" id="PF02371">
    <property type="entry name" value="Transposase_20"/>
    <property type="match status" value="1"/>
</dbReference>
<evidence type="ECO:0000313" key="4">
    <source>
        <dbReference type="Proteomes" id="UP001073227"/>
    </source>
</evidence>
<proteinExistence type="predicted"/>
<accession>A0ABT3Z9U5</accession>
<dbReference type="InterPro" id="IPR003346">
    <property type="entry name" value="Transposase_20"/>
</dbReference>
<feature type="domain" description="Transposase IS116/IS110/IS902 C-terminal" evidence="2">
    <location>
        <begin position="239"/>
        <end position="313"/>
    </location>
</feature>
<dbReference type="EMBL" id="JAOVZR010000001">
    <property type="protein sequence ID" value="MCY0148540.1"/>
    <property type="molecule type" value="Genomic_DNA"/>
</dbReference>
<name>A0ABT3Z9U5_9HYPH</name>